<keyword evidence="3" id="KW-0328">Glycosyltransferase</keyword>
<keyword evidence="2" id="KW-1003">Cell membrane</keyword>
<feature type="transmembrane region" description="Helical" evidence="8">
    <location>
        <begin position="346"/>
        <end position="361"/>
    </location>
</feature>
<dbReference type="AlphaFoldDB" id="A0A1F8CSG0"/>
<gene>
    <name evidence="9" type="ORF">A2382_00400</name>
</gene>
<evidence type="ECO:0000256" key="7">
    <source>
        <dbReference type="ARBA" id="ARBA00023136"/>
    </source>
</evidence>
<comment type="caution">
    <text evidence="9">The sequence shown here is derived from an EMBL/GenBank/DDBJ whole genome shotgun (WGS) entry which is preliminary data.</text>
</comment>
<sequence>MVNVKVKKLVEVILAPRNFGYLLFLFFLIFILRFNSLETFFERDEGEYAYSAWIMKNGGVLYGDAFLQKPPMIVYTYYFAQFIKDGIVMTRVLAFVFVFLSSLLVGYIARYEFGKRYFWLSAVIFGVIVNFPGFTPFAANTEIFMLLPMLGVIAIYEKYRFSNKNYWHLIAGSLAMIALMYKPICILVVGFVFLVWAVEIVKKNNDIKDLFYRGMFWLFGMLIAGLLILLPIILSGQLRPFWEEVVVFNRSYAISWGWDLGAFVFQMKRIAKYYWILVIITPVFLLARPKRWWFLIGCFVFSLLSVYQSYIGHYYLLVVPFWAILIGWIICYFCDAEVFKKITYRREMFLGFFMVFMLWGYKEQFSLTGDQLGVWVYGNLNPFFEAQTIAHELARFTSSTDRVFIAGSEPEILYYAKRKSMSRFVITYPLIVETPLRLSYQKEIIREFETSFPKAIVYSQREYSGLWNEESPRLFIDYLNSLIENEYELAGGYVWKNGRGYWSNQLSEEEKKNSSLLLYILRDEKNKS</sequence>
<feature type="transmembrane region" description="Helical" evidence="8">
    <location>
        <begin position="12"/>
        <end position="32"/>
    </location>
</feature>
<dbReference type="EMBL" id="MGHY01000018">
    <property type="protein sequence ID" value="OGM79230.1"/>
    <property type="molecule type" value="Genomic_DNA"/>
</dbReference>
<feature type="transmembrane region" description="Helical" evidence="8">
    <location>
        <begin position="292"/>
        <end position="308"/>
    </location>
</feature>
<accession>A0A1F8CSG0</accession>
<feature type="transmembrane region" description="Helical" evidence="8">
    <location>
        <begin position="270"/>
        <end position="287"/>
    </location>
</feature>
<evidence type="ECO:0000256" key="2">
    <source>
        <dbReference type="ARBA" id="ARBA00022475"/>
    </source>
</evidence>
<feature type="transmembrane region" description="Helical" evidence="8">
    <location>
        <begin position="117"/>
        <end position="139"/>
    </location>
</feature>
<organism evidence="9 10">
    <name type="scientific">Candidatus Woesebacteria bacterium RIFOXYB1_FULL_38_16</name>
    <dbReference type="NCBI Taxonomy" id="1802538"/>
    <lineage>
        <taxon>Bacteria</taxon>
        <taxon>Candidatus Woeseibacteriota</taxon>
    </lineage>
</organism>
<dbReference type="GO" id="GO:0005886">
    <property type="term" value="C:plasma membrane"/>
    <property type="evidence" value="ECO:0007669"/>
    <property type="project" value="UniProtKB-SubCell"/>
</dbReference>
<feature type="transmembrane region" description="Helical" evidence="8">
    <location>
        <begin position="314"/>
        <end position="334"/>
    </location>
</feature>
<feature type="transmembrane region" description="Helical" evidence="8">
    <location>
        <begin position="210"/>
        <end position="234"/>
    </location>
</feature>
<dbReference type="PANTHER" id="PTHR33908">
    <property type="entry name" value="MANNOSYLTRANSFERASE YKCB-RELATED"/>
    <property type="match status" value="1"/>
</dbReference>
<keyword evidence="4" id="KW-0808">Transferase</keyword>
<evidence type="ECO:0000256" key="4">
    <source>
        <dbReference type="ARBA" id="ARBA00022679"/>
    </source>
</evidence>
<evidence type="ECO:0000313" key="10">
    <source>
        <dbReference type="Proteomes" id="UP000178999"/>
    </source>
</evidence>
<evidence type="ECO:0008006" key="11">
    <source>
        <dbReference type="Google" id="ProtNLM"/>
    </source>
</evidence>
<feature type="transmembrane region" description="Helical" evidence="8">
    <location>
        <begin position="166"/>
        <end position="198"/>
    </location>
</feature>
<dbReference type="STRING" id="1802538.A2382_00400"/>
<name>A0A1F8CSG0_9BACT</name>
<reference evidence="9 10" key="1">
    <citation type="journal article" date="2016" name="Nat. Commun.">
        <title>Thousands of microbial genomes shed light on interconnected biogeochemical processes in an aquifer system.</title>
        <authorList>
            <person name="Anantharaman K."/>
            <person name="Brown C.T."/>
            <person name="Hug L.A."/>
            <person name="Sharon I."/>
            <person name="Castelle C.J."/>
            <person name="Probst A.J."/>
            <person name="Thomas B.C."/>
            <person name="Singh A."/>
            <person name="Wilkins M.J."/>
            <person name="Karaoz U."/>
            <person name="Brodie E.L."/>
            <person name="Williams K.H."/>
            <person name="Hubbard S.S."/>
            <person name="Banfield J.F."/>
        </authorList>
    </citation>
    <scope>NUCLEOTIDE SEQUENCE [LARGE SCALE GENOMIC DNA]</scope>
</reference>
<dbReference type="PANTHER" id="PTHR33908:SF11">
    <property type="entry name" value="MEMBRANE PROTEIN"/>
    <property type="match status" value="1"/>
</dbReference>
<evidence type="ECO:0000313" key="9">
    <source>
        <dbReference type="EMBL" id="OGM79230.1"/>
    </source>
</evidence>
<feature type="transmembrane region" description="Helical" evidence="8">
    <location>
        <begin position="92"/>
        <end position="110"/>
    </location>
</feature>
<keyword evidence="6 8" id="KW-1133">Transmembrane helix</keyword>
<comment type="subcellular location">
    <subcellularLocation>
        <location evidence="1">Cell membrane</location>
        <topology evidence="1">Multi-pass membrane protein</topology>
    </subcellularLocation>
</comment>
<protein>
    <recommendedName>
        <fullName evidence="11">Glycosyltransferase RgtA/B/C/D-like domain-containing protein</fullName>
    </recommendedName>
</protein>
<proteinExistence type="predicted"/>
<evidence type="ECO:0000256" key="8">
    <source>
        <dbReference type="SAM" id="Phobius"/>
    </source>
</evidence>
<evidence type="ECO:0000256" key="5">
    <source>
        <dbReference type="ARBA" id="ARBA00022692"/>
    </source>
</evidence>
<evidence type="ECO:0000256" key="3">
    <source>
        <dbReference type="ARBA" id="ARBA00022676"/>
    </source>
</evidence>
<keyword evidence="7 8" id="KW-0472">Membrane</keyword>
<dbReference type="InterPro" id="IPR050297">
    <property type="entry name" value="LipidA_mod_glycosyltrf_83"/>
</dbReference>
<keyword evidence="5 8" id="KW-0812">Transmembrane</keyword>
<dbReference type="GO" id="GO:0016763">
    <property type="term" value="F:pentosyltransferase activity"/>
    <property type="evidence" value="ECO:0007669"/>
    <property type="project" value="TreeGrafter"/>
</dbReference>
<dbReference type="GO" id="GO:0009103">
    <property type="term" value="P:lipopolysaccharide biosynthetic process"/>
    <property type="evidence" value="ECO:0007669"/>
    <property type="project" value="UniProtKB-ARBA"/>
</dbReference>
<evidence type="ECO:0000256" key="1">
    <source>
        <dbReference type="ARBA" id="ARBA00004651"/>
    </source>
</evidence>
<dbReference type="Proteomes" id="UP000178999">
    <property type="component" value="Unassembled WGS sequence"/>
</dbReference>
<evidence type="ECO:0000256" key="6">
    <source>
        <dbReference type="ARBA" id="ARBA00022989"/>
    </source>
</evidence>